<keyword evidence="3 8" id="KW-0547">Nucleotide-binding</keyword>
<dbReference type="PANTHER" id="PTHR43766">
    <property type="entry name" value="TRYPTOPHAN--TRNA LIGASE, MITOCHONDRIAL"/>
    <property type="match status" value="1"/>
</dbReference>
<dbReference type="PANTHER" id="PTHR43766:SF1">
    <property type="entry name" value="TRYPTOPHAN--TRNA LIGASE, MITOCHONDRIAL"/>
    <property type="match status" value="1"/>
</dbReference>
<comment type="subunit">
    <text evidence="8">Homodimer.</text>
</comment>
<feature type="binding site" evidence="8">
    <location>
        <begin position="149"/>
        <end position="151"/>
    </location>
    <ligand>
        <name>ATP</name>
        <dbReference type="ChEBI" id="CHEBI:30616"/>
    </ligand>
</feature>
<feature type="binding site" evidence="8">
    <location>
        <position position="137"/>
    </location>
    <ligand>
        <name>L-tryptophan</name>
        <dbReference type="ChEBI" id="CHEBI:57912"/>
    </ligand>
</feature>
<feature type="binding site" evidence="8">
    <location>
        <begin position="16"/>
        <end position="17"/>
    </location>
    <ligand>
        <name>ATP</name>
        <dbReference type="ChEBI" id="CHEBI:30616"/>
    </ligand>
</feature>
<dbReference type="OrthoDB" id="9801042at2"/>
<comment type="similarity">
    <text evidence="1 8 9">Belongs to the class-I aminoacyl-tRNA synthetase family.</text>
</comment>
<dbReference type="SUPFAM" id="SSF52374">
    <property type="entry name" value="Nucleotidylyl transferase"/>
    <property type="match status" value="1"/>
</dbReference>
<dbReference type="InterPro" id="IPR014729">
    <property type="entry name" value="Rossmann-like_a/b/a_fold"/>
</dbReference>
<evidence type="ECO:0000313" key="10">
    <source>
        <dbReference type="EMBL" id="QDT15299.1"/>
    </source>
</evidence>
<keyword evidence="2 8" id="KW-0436">Ligase</keyword>
<dbReference type="InterPro" id="IPR002306">
    <property type="entry name" value="Trp-tRNA-ligase"/>
</dbReference>
<comment type="subcellular location">
    <subcellularLocation>
        <location evidence="8">Cytoplasm</location>
    </subcellularLocation>
</comment>
<dbReference type="Gene3D" id="3.40.50.620">
    <property type="entry name" value="HUPs"/>
    <property type="match status" value="1"/>
</dbReference>
<comment type="catalytic activity">
    <reaction evidence="7 8">
        <text>tRNA(Trp) + L-tryptophan + ATP = L-tryptophyl-tRNA(Trp) + AMP + diphosphate + H(+)</text>
        <dbReference type="Rhea" id="RHEA:24080"/>
        <dbReference type="Rhea" id="RHEA-COMP:9671"/>
        <dbReference type="Rhea" id="RHEA-COMP:9705"/>
        <dbReference type="ChEBI" id="CHEBI:15378"/>
        <dbReference type="ChEBI" id="CHEBI:30616"/>
        <dbReference type="ChEBI" id="CHEBI:33019"/>
        <dbReference type="ChEBI" id="CHEBI:57912"/>
        <dbReference type="ChEBI" id="CHEBI:78442"/>
        <dbReference type="ChEBI" id="CHEBI:78535"/>
        <dbReference type="ChEBI" id="CHEBI:456215"/>
        <dbReference type="EC" id="6.1.1.2"/>
    </reaction>
</comment>
<feature type="binding site" evidence="8">
    <location>
        <position position="189"/>
    </location>
    <ligand>
        <name>ATP</name>
        <dbReference type="ChEBI" id="CHEBI:30616"/>
    </ligand>
</feature>
<evidence type="ECO:0000256" key="4">
    <source>
        <dbReference type="ARBA" id="ARBA00022840"/>
    </source>
</evidence>
<feature type="binding site" evidence="8">
    <location>
        <begin position="8"/>
        <end position="10"/>
    </location>
    <ligand>
        <name>ATP</name>
        <dbReference type="ChEBI" id="CHEBI:30616"/>
    </ligand>
</feature>
<evidence type="ECO:0000256" key="1">
    <source>
        <dbReference type="ARBA" id="ARBA00005594"/>
    </source>
</evidence>
<sequence length="330" mass="36631">MRVLSGIQPTGRFHWGNYFGAIRQYIALQTAAETPGGRAFYFLADLHALTTIRGEPETLRQHTRDAALDLLALGLDPNRATLFRQSDVPEVTELFWALLTVTQMHLLDKGHSYKEKKARGLPADAGLYTYPILQAADILLYDSDTVPVGADQVQHIEITRDLAERFNHIYSADVLVPPRAYVLDDSAKVIGLDGEKMSKSYGNTIEIFESPKKLKKKCNSIVTDSLSVEDRKEPEGDNVFTLYKLFATPEQREELAAKYRAGGMGYGEAKKALIDAATAYFAPAWERRAAWEARPDDVEDVLRTGAAKARDVGGTVLDRVRVACGLAARR</sequence>
<dbReference type="PRINTS" id="PR01039">
    <property type="entry name" value="TRNASYNTHTRP"/>
</dbReference>
<evidence type="ECO:0000256" key="3">
    <source>
        <dbReference type="ARBA" id="ARBA00022741"/>
    </source>
</evidence>
<dbReference type="GO" id="GO:0005829">
    <property type="term" value="C:cytosol"/>
    <property type="evidence" value="ECO:0007669"/>
    <property type="project" value="TreeGrafter"/>
</dbReference>
<evidence type="ECO:0000256" key="6">
    <source>
        <dbReference type="ARBA" id="ARBA00023146"/>
    </source>
</evidence>
<dbReference type="EMBL" id="CP036265">
    <property type="protein sequence ID" value="QDT15299.1"/>
    <property type="molecule type" value="Genomic_DNA"/>
</dbReference>
<dbReference type="InterPro" id="IPR024109">
    <property type="entry name" value="Trp-tRNA-ligase_bac-type"/>
</dbReference>
<organism evidence="10 11">
    <name type="scientific">Alienimonas californiensis</name>
    <dbReference type="NCBI Taxonomy" id="2527989"/>
    <lineage>
        <taxon>Bacteria</taxon>
        <taxon>Pseudomonadati</taxon>
        <taxon>Planctomycetota</taxon>
        <taxon>Planctomycetia</taxon>
        <taxon>Planctomycetales</taxon>
        <taxon>Planctomycetaceae</taxon>
        <taxon>Alienimonas</taxon>
    </lineage>
</organism>
<name>A0A517P7E2_9PLAN</name>
<reference evidence="10 11" key="1">
    <citation type="submission" date="2019-02" db="EMBL/GenBank/DDBJ databases">
        <title>Deep-cultivation of Planctomycetes and their phenomic and genomic characterization uncovers novel biology.</title>
        <authorList>
            <person name="Wiegand S."/>
            <person name="Jogler M."/>
            <person name="Boedeker C."/>
            <person name="Pinto D."/>
            <person name="Vollmers J."/>
            <person name="Rivas-Marin E."/>
            <person name="Kohn T."/>
            <person name="Peeters S.H."/>
            <person name="Heuer A."/>
            <person name="Rast P."/>
            <person name="Oberbeckmann S."/>
            <person name="Bunk B."/>
            <person name="Jeske O."/>
            <person name="Meyerdierks A."/>
            <person name="Storesund J.E."/>
            <person name="Kallscheuer N."/>
            <person name="Luecker S."/>
            <person name="Lage O.M."/>
            <person name="Pohl T."/>
            <person name="Merkel B.J."/>
            <person name="Hornburger P."/>
            <person name="Mueller R.-W."/>
            <person name="Bruemmer F."/>
            <person name="Labrenz M."/>
            <person name="Spormann A.M."/>
            <person name="Op den Camp H."/>
            <person name="Overmann J."/>
            <person name="Amann R."/>
            <person name="Jetten M.S.M."/>
            <person name="Mascher T."/>
            <person name="Medema M.H."/>
            <person name="Devos D.P."/>
            <person name="Kaster A.-K."/>
            <person name="Ovreas L."/>
            <person name="Rohde M."/>
            <person name="Galperin M.Y."/>
            <person name="Jogler C."/>
        </authorList>
    </citation>
    <scope>NUCLEOTIDE SEQUENCE [LARGE SCALE GENOMIC DNA]</scope>
    <source>
        <strain evidence="10 11">CA12</strain>
    </source>
</reference>
<dbReference type="InterPro" id="IPR002305">
    <property type="entry name" value="aa-tRNA-synth_Ic"/>
</dbReference>
<dbReference type="RefSeq" id="WP_145358110.1">
    <property type="nucleotide sequence ID" value="NZ_CP036265.1"/>
</dbReference>
<evidence type="ECO:0000256" key="5">
    <source>
        <dbReference type="ARBA" id="ARBA00022917"/>
    </source>
</evidence>
<dbReference type="GO" id="GO:0005524">
    <property type="term" value="F:ATP binding"/>
    <property type="evidence" value="ECO:0007669"/>
    <property type="project" value="UniProtKB-UniRule"/>
</dbReference>
<protein>
    <recommendedName>
        <fullName evidence="8">Tryptophan--tRNA ligase</fullName>
        <ecNumber evidence="8">6.1.1.2</ecNumber>
    </recommendedName>
    <alternativeName>
        <fullName evidence="8">Tryptophanyl-tRNA synthetase</fullName>
        <shortName evidence="8">TrpRS</shortName>
    </alternativeName>
</protein>
<accession>A0A517P7E2</accession>
<evidence type="ECO:0000256" key="2">
    <source>
        <dbReference type="ARBA" id="ARBA00022598"/>
    </source>
</evidence>
<evidence type="ECO:0000256" key="7">
    <source>
        <dbReference type="ARBA" id="ARBA00049929"/>
    </source>
</evidence>
<dbReference type="GO" id="GO:0004830">
    <property type="term" value="F:tryptophan-tRNA ligase activity"/>
    <property type="evidence" value="ECO:0007669"/>
    <property type="project" value="UniProtKB-UniRule"/>
</dbReference>
<dbReference type="Pfam" id="PF00579">
    <property type="entry name" value="tRNA-synt_1b"/>
    <property type="match status" value="1"/>
</dbReference>
<dbReference type="GO" id="GO:0006436">
    <property type="term" value="P:tryptophanyl-tRNA aminoacylation"/>
    <property type="evidence" value="ECO:0007669"/>
    <property type="project" value="UniProtKB-UniRule"/>
</dbReference>
<keyword evidence="6 8" id="KW-0030">Aminoacyl-tRNA synthetase</keyword>
<proteinExistence type="inferred from homology"/>
<keyword evidence="11" id="KW-1185">Reference proteome</keyword>
<dbReference type="NCBIfam" id="TIGR00233">
    <property type="entry name" value="trpS"/>
    <property type="match status" value="1"/>
</dbReference>
<dbReference type="FunFam" id="1.10.240.10:FF:000005">
    <property type="entry name" value="Tryptophan--tRNA ligase"/>
    <property type="match status" value="1"/>
</dbReference>
<comment type="function">
    <text evidence="8">Catalyzes the attachment of tryptophan to tRNA(Trp).</text>
</comment>
<feature type="binding site" evidence="8">
    <location>
        <begin position="196"/>
        <end position="200"/>
    </location>
    <ligand>
        <name>ATP</name>
        <dbReference type="ChEBI" id="CHEBI:30616"/>
    </ligand>
</feature>
<feature type="short sequence motif" description="'KMSKS' region" evidence="8">
    <location>
        <begin position="196"/>
        <end position="200"/>
    </location>
</feature>
<dbReference type="Gene3D" id="1.10.240.10">
    <property type="entry name" value="Tyrosyl-Transfer RNA Synthetase"/>
    <property type="match status" value="1"/>
</dbReference>
<dbReference type="CDD" id="cd00806">
    <property type="entry name" value="TrpRS_core"/>
    <property type="match status" value="1"/>
</dbReference>
<evidence type="ECO:0000313" key="11">
    <source>
        <dbReference type="Proteomes" id="UP000318741"/>
    </source>
</evidence>
<dbReference type="AlphaFoldDB" id="A0A517P7E2"/>
<evidence type="ECO:0000256" key="9">
    <source>
        <dbReference type="RuleBase" id="RU363036"/>
    </source>
</evidence>
<evidence type="ECO:0000256" key="8">
    <source>
        <dbReference type="HAMAP-Rule" id="MF_00140"/>
    </source>
</evidence>
<keyword evidence="5 8" id="KW-0648">Protein biosynthesis</keyword>
<dbReference type="InterPro" id="IPR050203">
    <property type="entry name" value="Trp-tRNA_synthetase"/>
</dbReference>
<gene>
    <name evidence="8 10" type="primary">trpS</name>
    <name evidence="10" type="ORF">CA12_13820</name>
</gene>
<dbReference type="KEGG" id="acaf:CA12_13820"/>
<dbReference type="Proteomes" id="UP000318741">
    <property type="component" value="Chromosome"/>
</dbReference>
<keyword evidence="4 8" id="KW-0067">ATP-binding</keyword>
<keyword evidence="8" id="KW-0963">Cytoplasm</keyword>
<dbReference type="EC" id="6.1.1.2" evidence="8"/>
<feature type="short sequence motif" description="'HIGH' region" evidence="8">
    <location>
        <begin position="9"/>
        <end position="17"/>
    </location>
</feature>
<dbReference type="HAMAP" id="MF_00140_B">
    <property type="entry name" value="Trp_tRNA_synth_B"/>
    <property type="match status" value="1"/>
</dbReference>